<evidence type="ECO:0000313" key="2">
    <source>
        <dbReference type="Proteomes" id="UP000887563"/>
    </source>
</evidence>
<keyword evidence="1" id="KW-1133">Transmembrane helix</keyword>
<keyword evidence="1" id="KW-0472">Membrane</keyword>
<protein>
    <submittedName>
        <fullName evidence="3">Candidate secreted effector</fullName>
    </submittedName>
</protein>
<accession>A0A914NJB9</accession>
<reference evidence="3" key="1">
    <citation type="submission" date="2022-11" db="UniProtKB">
        <authorList>
            <consortium name="WormBaseParasite"/>
        </authorList>
    </citation>
    <scope>IDENTIFICATION</scope>
</reference>
<keyword evidence="2" id="KW-1185">Reference proteome</keyword>
<dbReference type="Proteomes" id="UP000887563">
    <property type="component" value="Unplaced"/>
</dbReference>
<evidence type="ECO:0000256" key="1">
    <source>
        <dbReference type="SAM" id="Phobius"/>
    </source>
</evidence>
<feature type="transmembrane region" description="Helical" evidence="1">
    <location>
        <begin position="34"/>
        <end position="54"/>
    </location>
</feature>
<keyword evidence="1" id="KW-0812">Transmembrane</keyword>
<proteinExistence type="predicted"/>
<dbReference type="WBParaSite" id="Minc3s06412g39789">
    <property type="protein sequence ID" value="Minc3s06412g39789"/>
    <property type="gene ID" value="Minc3s06412g39789"/>
</dbReference>
<dbReference type="AlphaFoldDB" id="A0A914NJB9"/>
<name>A0A914NJB9_MELIC</name>
<evidence type="ECO:0000313" key="3">
    <source>
        <dbReference type="WBParaSite" id="Minc3s06412g39789"/>
    </source>
</evidence>
<feature type="transmembrane region" description="Helical" evidence="1">
    <location>
        <begin position="66"/>
        <end position="93"/>
    </location>
</feature>
<organism evidence="2 3">
    <name type="scientific">Meloidogyne incognita</name>
    <name type="common">Southern root-knot nematode worm</name>
    <name type="synonym">Oxyuris incognita</name>
    <dbReference type="NCBI Taxonomy" id="6306"/>
    <lineage>
        <taxon>Eukaryota</taxon>
        <taxon>Metazoa</taxon>
        <taxon>Ecdysozoa</taxon>
        <taxon>Nematoda</taxon>
        <taxon>Chromadorea</taxon>
        <taxon>Rhabditida</taxon>
        <taxon>Tylenchina</taxon>
        <taxon>Tylenchomorpha</taxon>
        <taxon>Tylenchoidea</taxon>
        <taxon>Meloidogynidae</taxon>
        <taxon>Meloidogyninae</taxon>
        <taxon>Meloidogyne</taxon>
        <taxon>Meloidogyne incognita group</taxon>
    </lineage>
</organism>
<sequence>MKIILKKPSTSDDVEPFKQNVWDKIMSIVKSKEVGFIVLALILALLCVFFWEIAVSAGVLSQTTEFIGGALAALRLYAPGLAVTLFAGIKAFFSFRKT</sequence>